<evidence type="ECO:0000259" key="2">
    <source>
        <dbReference type="Pfam" id="PF22725"/>
    </source>
</evidence>
<protein>
    <submittedName>
        <fullName evidence="3 4">Oxidoreductase</fullName>
    </submittedName>
</protein>
<proteinExistence type="predicted"/>
<dbReference type="Proteomes" id="UP000682005">
    <property type="component" value="Chromosome 1"/>
</dbReference>
<dbReference type="KEGG" id="pfus:ADJ77_06645"/>
<dbReference type="AlphaFoldDB" id="A0A0K1NK32"/>
<feature type="domain" description="GFO/IDH/MocA-like oxidoreductase" evidence="2">
    <location>
        <begin position="142"/>
        <end position="249"/>
    </location>
</feature>
<dbReference type="EMBL" id="CP012074">
    <property type="protein sequence ID" value="AKU69462.1"/>
    <property type="molecule type" value="Genomic_DNA"/>
</dbReference>
<dbReference type="PANTHER" id="PTHR43054">
    <property type="match status" value="1"/>
</dbReference>
<dbReference type="PANTHER" id="PTHR43054:SF1">
    <property type="entry name" value="SCYLLO-INOSITOL 2-DEHYDROGENASE (NADP(+)) IOLU"/>
    <property type="match status" value="1"/>
</dbReference>
<name>A0A0K1NK32_9BACT</name>
<organism evidence="3 5">
    <name type="scientific">Prevotella fusca JCM 17724</name>
    <dbReference type="NCBI Taxonomy" id="1236517"/>
    <lineage>
        <taxon>Bacteria</taxon>
        <taxon>Pseudomonadati</taxon>
        <taxon>Bacteroidota</taxon>
        <taxon>Bacteroidia</taxon>
        <taxon>Bacteroidales</taxon>
        <taxon>Prevotellaceae</taxon>
        <taxon>Prevotella</taxon>
    </lineage>
</organism>
<dbReference type="Pfam" id="PF01408">
    <property type="entry name" value="GFO_IDH_MocA"/>
    <property type="match status" value="1"/>
</dbReference>
<evidence type="ECO:0000313" key="6">
    <source>
        <dbReference type="Proteomes" id="UP000682005"/>
    </source>
</evidence>
<sequence length="332" mass="37469">MRISIIGTGMIATEVITMLKTEAKGVEITSIFSHSNREKAQTLAKLNHIERIYTDYAQLLKEDDADFVYIALVNSAHYEFVRKALEAGRNVIVEKPFTMTVAEAEELAAMAVERKLYLFEAISPLHMPNFRLVKESLTRIAPVHFVQCNFSQYSSRYEQYLQNDIAPAFSPELGGGALNDLNVYNINIVIGLFGRPTATQYFPNRGHNGIDTSGVMVLSYPTMTATCTAAKDSSSPSFIIIQGEKGWIRIPTTANEFSSVEIMEQGRLTSYQRNAYESRLTHEFMDFKDVWERKDYGQMEAWLGNSVEIARIMRSPLQAFRSNQVGPVQDIC</sequence>
<dbReference type="eggNOG" id="COG0673">
    <property type="taxonomic scope" value="Bacteria"/>
</dbReference>
<accession>A0A0K1NK32</accession>
<dbReference type="SUPFAM" id="SSF55347">
    <property type="entry name" value="Glyceraldehyde-3-phosphate dehydrogenase-like, C-terminal domain"/>
    <property type="match status" value="1"/>
</dbReference>
<dbReference type="STRING" id="1236517.ADJ77_06645"/>
<dbReference type="InterPro" id="IPR000683">
    <property type="entry name" value="Gfo/Idh/MocA-like_OxRdtase_N"/>
</dbReference>
<dbReference type="SUPFAM" id="SSF51735">
    <property type="entry name" value="NAD(P)-binding Rossmann-fold domains"/>
    <property type="match status" value="1"/>
</dbReference>
<dbReference type="Gene3D" id="3.40.50.720">
    <property type="entry name" value="NAD(P)-binding Rossmann-like Domain"/>
    <property type="match status" value="1"/>
</dbReference>
<reference evidence="3 5" key="1">
    <citation type="submission" date="2015-07" db="EMBL/GenBank/DDBJ databases">
        <authorList>
            <person name="Noorani M."/>
        </authorList>
    </citation>
    <scope>NUCLEOTIDE SEQUENCE [LARGE SCALE GENOMIC DNA]</scope>
    <source>
        <strain evidence="3 5">W1435</strain>
    </source>
</reference>
<dbReference type="EMBL" id="CP072370">
    <property type="protein sequence ID" value="QUB87099.1"/>
    <property type="molecule type" value="Genomic_DNA"/>
</dbReference>
<evidence type="ECO:0000313" key="3">
    <source>
        <dbReference type="EMBL" id="AKU69462.1"/>
    </source>
</evidence>
<dbReference type="GO" id="GO:0000166">
    <property type="term" value="F:nucleotide binding"/>
    <property type="evidence" value="ECO:0007669"/>
    <property type="project" value="InterPro"/>
</dbReference>
<evidence type="ECO:0000313" key="5">
    <source>
        <dbReference type="Proteomes" id="UP000060345"/>
    </source>
</evidence>
<evidence type="ECO:0000313" key="4">
    <source>
        <dbReference type="EMBL" id="QUB87099.1"/>
    </source>
</evidence>
<dbReference type="Pfam" id="PF22725">
    <property type="entry name" value="GFO_IDH_MocA_C3"/>
    <property type="match status" value="1"/>
</dbReference>
<dbReference type="Proteomes" id="UP000060345">
    <property type="component" value="Chromosome 1"/>
</dbReference>
<reference evidence="4 6" key="2">
    <citation type="submission" date="2021-03" db="EMBL/GenBank/DDBJ databases">
        <title>Human Oral Microbial Genomes.</title>
        <authorList>
            <person name="Johnston C.D."/>
            <person name="Chen T."/>
            <person name="Dewhirst F.E."/>
        </authorList>
    </citation>
    <scope>NUCLEOTIDE SEQUENCE [LARGE SCALE GENOMIC DNA]</scope>
    <source>
        <strain evidence="4 6">W1435</strain>
    </source>
</reference>
<feature type="domain" description="Gfo/Idh/MocA-like oxidoreductase N-terminal" evidence="1">
    <location>
        <begin position="1"/>
        <end position="118"/>
    </location>
</feature>
<keyword evidence="6" id="KW-1185">Reference proteome</keyword>
<evidence type="ECO:0000259" key="1">
    <source>
        <dbReference type="Pfam" id="PF01408"/>
    </source>
</evidence>
<dbReference type="InterPro" id="IPR036291">
    <property type="entry name" value="NAD(P)-bd_dom_sf"/>
</dbReference>
<gene>
    <name evidence="3" type="ORF">ADJ77_06645</name>
    <name evidence="4" type="ORF">J5A51_06355</name>
</gene>
<dbReference type="InterPro" id="IPR055170">
    <property type="entry name" value="GFO_IDH_MocA-like_dom"/>
</dbReference>
<dbReference type="Gene3D" id="3.30.360.10">
    <property type="entry name" value="Dihydrodipicolinate Reductase, domain 2"/>
    <property type="match status" value="1"/>
</dbReference>
<dbReference type="RefSeq" id="WP_050696164.1">
    <property type="nucleotide sequence ID" value="NZ_CP012074.1"/>
</dbReference>